<dbReference type="InterPro" id="IPR036890">
    <property type="entry name" value="HATPase_C_sf"/>
</dbReference>
<evidence type="ECO:0000256" key="6">
    <source>
        <dbReference type="ARBA" id="ARBA00022692"/>
    </source>
</evidence>
<evidence type="ECO:0000256" key="11">
    <source>
        <dbReference type="SAM" id="MobiDB-lite"/>
    </source>
</evidence>
<dbReference type="EMBL" id="AAKL01000052">
    <property type="protein sequence ID" value="EAP71469.1"/>
    <property type="molecule type" value="Genomic_DNA"/>
</dbReference>
<organism evidence="15 16">
    <name type="scientific">Ralstonia solanacearum (strain UW551)</name>
    <dbReference type="NCBI Taxonomy" id="342110"/>
    <lineage>
        <taxon>Bacteria</taxon>
        <taxon>Pseudomonadati</taxon>
        <taxon>Pseudomonadota</taxon>
        <taxon>Betaproteobacteria</taxon>
        <taxon>Burkholderiales</taxon>
        <taxon>Burkholderiaceae</taxon>
        <taxon>Ralstonia</taxon>
        <taxon>Ralstonia solanacearum species complex</taxon>
    </lineage>
</organism>
<gene>
    <name evidence="15" type="ORF">RRSL_01302</name>
</gene>
<dbReference type="PANTHER" id="PTHR45436:SF1">
    <property type="entry name" value="SENSOR PROTEIN QSEC"/>
    <property type="match status" value="1"/>
</dbReference>
<evidence type="ECO:0000256" key="2">
    <source>
        <dbReference type="ARBA" id="ARBA00004370"/>
    </source>
</evidence>
<dbReference type="Gene3D" id="3.30.565.10">
    <property type="entry name" value="Histidine kinase-like ATPase, C-terminal domain"/>
    <property type="match status" value="1"/>
</dbReference>
<evidence type="ECO:0000256" key="9">
    <source>
        <dbReference type="ARBA" id="ARBA00023012"/>
    </source>
</evidence>
<feature type="domain" description="Histidine kinase" evidence="13">
    <location>
        <begin position="352"/>
        <end position="571"/>
    </location>
</feature>
<evidence type="ECO:0000256" key="3">
    <source>
        <dbReference type="ARBA" id="ARBA00012438"/>
    </source>
</evidence>
<evidence type="ECO:0000256" key="10">
    <source>
        <dbReference type="ARBA" id="ARBA00023136"/>
    </source>
</evidence>
<feature type="transmembrane region" description="Helical" evidence="12">
    <location>
        <begin position="114"/>
        <end position="134"/>
    </location>
</feature>
<accession>A0AB33V9D5</accession>
<dbReference type="GO" id="GO:0000155">
    <property type="term" value="F:phosphorelay sensor kinase activity"/>
    <property type="evidence" value="ECO:0007669"/>
    <property type="project" value="InterPro"/>
</dbReference>
<dbReference type="InterPro" id="IPR003594">
    <property type="entry name" value="HATPase_dom"/>
</dbReference>
<dbReference type="Proteomes" id="UP000005933">
    <property type="component" value="Unassembled WGS sequence"/>
</dbReference>
<feature type="compositionally biased region" description="Low complexity" evidence="11">
    <location>
        <begin position="85"/>
        <end position="99"/>
    </location>
</feature>
<evidence type="ECO:0000313" key="15">
    <source>
        <dbReference type="EMBL" id="EAP71469.1"/>
    </source>
</evidence>
<dbReference type="EC" id="2.7.13.3" evidence="3"/>
<keyword evidence="8 12" id="KW-1133">Transmembrane helix</keyword>
<dbReference type="Pfam" id="PF00512">
    <property type="entry name" value="HisKA"/>
    <property type="match status" value="1"/>
</dbReference>
<name>A0AB33V9D5_RALSU</name>
<keyword evidence="5 15" id="KW-0808">Transferase</keyword>
<dbReference type="InterPro" id="IPR005467">
    <property type="entry name" value="His_kinase_dom"/>
</dbReference>
<evidence type="ECO:0000256" key="5">
    <source>
        <dbReference type="ARBA" id="ARBA00022679"/>
    </source>
</evidence>
<evidence type="ECO:0000256" key="4">
    <source>
        <dbReference type="ARBA" id="ARBA00022553"/>
    </source>
</evidence>
<dbReference type="CDD" id="cd00082">
    <property type="entry name" value="HisKA"/>
    <property type="match status" value="1"/>
</dbReference>
<keyword evidence="4" id="KW-0597">Phosphoprotein</keyword>
<dbReference type="Gene3D" id="1.10.287.130">
    <property type="match status" value="1"/>
</dbReference>
<dbReference type="InterPro" id="IPR013727">
    <property type="entry name" value="2CSK_N"/>
</dbReference>
<dbReference type="InterPro" id="IPR036097">
    <property type="entry name" value="HisK_dim/P_sf"/>
</dbReference>
<dbReference type="SMART" id="SM00387">
    <property type="entry name" value="HATPase_c"/>
    <property type="match status" value="1"/>
</dbReference>
<protein>
    <recommendedName>
        <fullName evidence="3">histidine kinase</fullName>
        <ecNumber evidence="3">2.7.13.3</ecNumber>
    </recommendedName>
</protein>
<dbReference type="PROSITE" id="PS50109">
    <property type="entry name" value="HIS_KIN"/>
    <property type="match status" value="1"/>
</dbReference>
<evidence type="ECO:0000256" key="7">
    <source>
        <dbReference type="ARBA" id="ARBA00022777"/>
    </source>
</evidence>
<dbReference type="GO" id="GO:0005886">
    <property type="term" value="C:plasma membrane"/>
    <property type="evidence" value="ECO:0007669"/>
    <property type="project" value="TreeGrafter"/>
</dbReference>
<evidence type="ECO:0000256" key="8">
    <source>
        <dbReference type="ARBA" id="ARBA00022989"/>
    </source>
</evidence>
<dbReference type="Pfam" id="PF08521">
    <property type="entry name" value="2CSK_N"/>
    <property type="match status" value="1"/>
</dbReference>
<dbReference type="InterPro" id="IPR004358">
    <property type="entry name" value="Sig_transdc_His_kin-like_C"/>
</dbReference>
<feature type="domain" description="HAMP" evidence="14">
    <location>
        <begin position="292"/>
        <end position="344"/>
    </location>
</feature>
<dbReference type="InterPro" id="IPR003661">
    <property type="entry name" value="HisK_dim/P_dom"/>
</dbReference>
<dbReference type="AlphaFoldDB" id="A0AB33V9D5"/>
<dbReference type="Pfam" id="PF02518">
    <property type="entry name" value="HATPase_c"/>
    <property type="match status" value="1"/>
</dbReference>
<feature type="region of interest" description="Disordered" evidence="11">
    <location>
        <begin position="1"/>
        <end position="105"/>
    </location>
</feature>
<keyword evidence="9" id="KW-0902">Two-component regulatory system</keyword>
<comment type="catalytic activity">
    <reaction evidence="1">
        <text>ATP + protein L-histidine = ADP + protein N-phospho-L-histidine.</text>
        <dbReference type="EC" id="2.7.13.3"/>
    </reaction>
</comment>
<dbReference type="InterPro" id="IPR050428">
    <property type="entry name" value="TCS_sensor_his_kinase"/>
</dbReference>
<dbReference type="SUPFAM" id="SSF55874">
    <property type="entry name" value="ATPase domain of HSP90 chaperone/DNA topoisomerase II/histidine kinase"/>
    <property type="match status" value="1"/>
</dbReference>
<proteinExistence type="predicted"/>
<reference evidence="15 16" key="1">
    <citation type="journal article" date="2006" name="Mol. Plant Microbe Interact.">
        <title>Identification of open reading frames unique to a select agent: Ralstonia solanacearum race 3 biovar 2.</title>
        <authorList>
            <person name="Gabriel D.W."/>
            <person name="Allen C."/>
            <person name="Schell M."/>
            <person name="Denny T.P."/>
            <person name="Greenberg J.T."/>
            <person name="Duan Y.P."/>
            <person name="Flores-Cruz Z."/>
            <person name="Huang Q."/>
            <person name="Clifford J.M."/>
            <person name="Presting G."/>
            <person name="Gonzalez E.T."/>
            <person name="Reddy J."/>
            <person name="Elphinstone J."/>
            <person name="Swanson J."/>
            <person name="Yao J."/>
            <person name="Mulholland V."/>
            <person name="Liu L."/>
            <person name="Farmerie W."/>
            <person name="Patnaikuni M."/>
            <person name="Balogh B."/>
            <person name="Norman D."/>
            <person name="Alvarez A."/>
            <person name="Castillo J.A."/>
            <person name="Jones J."/>
            <person name="Saddler G."/>
            <person name="Walunas T."/>
            <person name="Zhukov A."/>
            <person name="Mikhailova N."/>
        </authorList>
    </citation>
    <scope>NUCLEOTIDE SEQUENCE [LARGE SCALE GENOMIC DNA]</scope>
    <source>
        <strain evidence="15 16">UW551</strain>
    </source>
</reference>
<evidence type="ECO:0000259" key="13">
    <source>
        <dbReference type="PROSITE" id="PS50109"/>
    </source>
</evidence>
<evidence type="ECO:0000256" key="12">
    <source>
        <dbReference type="SAM" id="Phobius"/>
    </source>
</evidence>
<comment type="caution">
    <text evidence="15">The sequence shown here is derived from an EMBL/GenBank/DDBJ whole genome shotgun (WGS) entry which is preliminary data.</text>
</comment>
<comment type="subcellular location">
    <subcellularLocation>
        <location evidence="2">Membrane</location>
    </subcellularLocation>
</comment>
<evidence type="ECO:0000259" key="14">
    <source>
        <dbReference type="PROSITE" id="PS50885"/>
    </source>
</evidence>
<evidence type="ECO:0000256" key="1">
    <source>
        <dbReference type="ARBA" id="ARBA00000085"/>
    </source>
</evidence>
<evidence type="ECO:0000313" key="16">
    <source>
        <dbReference type="Proteomes" id="UP000005933"/>
    </source>
</evidence>
<feature type="compositionally biased region" description="Basic residues" evidence="11">
    <location>
        <begin position="54"/>
        <end position="64"/>
    </location>
</feature>
<dbReference type="PRINTS" id="PR00344">
    <property type="entry name" value="BCTRLSENSOR"/>
</dbReference>
<sequence>MRPPSLRRHQRRLRPARRAAGADRPRTRRAGSPGAARWPRRQQGRHLGEDLRHQRIGQRRRHRDLRAPAAQEARRQWRGHRHAARPGLSARSRAASAGTGRRRPMSAPSLRRQLLLWLLLPLLGLLALDAWLTYGRAMAAAHRAFDRTLQASLKAMRDGIRLRDGQFAIDLPYLALEMFESEAGSSIFYRILDARGHTLTGYDELPLPPTWPPEPYRTAFYDTALRGMQVRVAAQLLPVRDAASAQIRTVWILVGESVEPREALAHDMLTGSLQQEGLLVLLALGIVWLGVRRGLRPLRRLSASVAARNADALAPLPQHGLPAEVTPLVAAINQYVARLLRMLDARKRFFADAAHQLKTPLAVIQAQSELALREPDGERIRRHLAPLHDTVRQAAKGVQQLLSLSRLEPDSGYAPALQPLRLDTLAGEVALELAPVARRAGIDLGFEGEPVTVAAEPQWLQELVGNLLDNAIRYAGHDARVTLRVGPLTAPGQDASALLQVEDNGPGIAAEERTAVFGRFYRGAAAQAHQEGSGLGLAIVREIARVHGATVTLSDTAGGGLTVSVRFAQSGDTPVD</sequence>
<keyword evidence="7 15" id="KW-0418">Kinase</keyword>
<dbReference type="PROSITE" id="PS50885">
    <property type="entry name" value="HAMP"/>
    <property type="match status" value="1"/>
</dbReference>
<dbReference type="PANTHER" id="PTHR45436">
    <property type="entry name" value="SENSOR HISTIDINE KINASE YKOH"/>
    <property type="match status" value="1"/>
</dbReference>
<dbReference type="InterPro" id="IPR003660">
    <property type="entry name" value="HAMP_dom"/>
</dbReference>
<dbReference type="SMART" id="SM00388">
    <property type="entry name" value="HisKA"/>
    <property type="match status" value="1"/>
</dbReference>
<dbReference type="SUPFAM" id="SSF47384">
    <property type="entry name" value="Homodimeric domain of signal transducing histidine kinase"/>
    <property type="match status" value="1"/>
</dbReference>
<keyword evidence="6 12" id="KW-0812">Transmembrane</keyword>
<feature type="compositionally biased region" description="Basic residues" evidence="11">
    <location>
        <begin position="1"/>
        <end position="17"/>
    </location>
</feature>
<keyword evidence="10 12" id="KW-0472">Membrane</keyword>